<evidence type="ECO:0000313" key="3">
    <source>
        <dbReference type="Proteomes" id="UP001302222"/>
    </source>
</evidence>
<sequence>MKILINILLIILMIQASSFGQVFMTLNGQTSFFSETPLENISAENKSTLVALNITTKEVAVRIQNVAFKFQNKLMEEHFNENYIESEKYPLSVFKGKIVENIDLQKQGTYQVSVKGILDMHGVKQEHIIKAQIIVDSESISVTSDFNVKLQDHKIDIPKLVFEKIAESIAIKNKFTLTPKKL</sequence>
<evidence type="ECO:0000259" key="1">
    <source>
        <dbReference type="Pfam" id="PF04264"/>
    </source>
</evidence>
<dbReference type="InterPro" id="IPR007372">
    <property type="entry name" value="Lipid/polyisoprenoid-bd_YceI"/>
</dbReference>
<comment type="caution">
    <text evidence="2">The sequence shown here is derived from an EMBL/GenBank/DDBJ whole genome shotgun (WGS) entry which is preliminary data.</text>
</comment>
<dbReference type="Gene3D" id="2.40.128.110">
    <property type="entry name" value="Lipid/polyisoprenoid-binding, YceI-like"/>
    <property type="match status" value="1"/>
</dbReference>
<organism evidence="2 3">
    <name type="scientific">Arcicella lustrica</name>
    <dbReference type="NCBI Taxonomy" id="2984196"/>
    <lineage>
        <taxon>Bacteria</taxon>
        <taxon>Pseudomonadati</taxon>
        <taxon>Bacteroidota</taxon>
        <taxon>Cytophagia</taxon>
        <taxon>Cytophagales</taxon>
        <taxon>Flectobacillaceae</taxon>
        <taxon>Arcicella</taxon>
    </lineage>
</organism>
<dbReference type="RefSeq" id="WP_323255041.1">
    <property type="nucleotide sequence ID" value="NZ_JAYGIM010000001.1"/>
</dbReference>
<dbReference type="SUPFAM" id="SSF101874">
    <property type="entry name" value="YceI-like"/>
    <property type="match status" value="1"/>
</dbReference>
<name>A0ABU5SCW9_9BACT</name>
<proteinExistence type="predicted"/>
<dbReference type="EMBL" id="JAYGIM010000001">
    <property type="protein sequence ID" value="MEA5425135.1"/>
    <property type="molecule type" value="Genomic_DNA"/>
</dbReference>
<feature type="domain" description="Lipid/polyisoprenoid-binding YceI-like" evidence="1">
    <location>
        <begin position="51"/>
        <end position="175"/>
    </location>
</feature>
<dbReference type="Proteomes" id="UP001302222">
    <property type="component" value="Unassembled WGS sequence"/>
</dbReference>
<evidence type="ECO:0000313" key="2">
    <source>
        <dbReference type="EMBL" id="MEA5425135.1"/>
    </source>
</evidence>
<dbReference type="Pfam" id="PF04264">
    <property type="entry name" value="YceI"/>
    <property type="match status" value="1"/>
</dbReference>
<gene>
    <name evidence="2" type="ORF">VB798_01035</name>
</gene>
<accession>A0ABU5SCW9</accession>
<dbReference type="InterPro" id="IPR036761">
    <property type="entry name" value="TTHA0802/YceI-like_sf"/>
</dbReference>
<protein>
    <submittedName>
        <fullName evidence="2">YceI family protein</fullName>
    </submittedName>
</protein>
<keyword evidence="3" id="KW-1185">Reference proteome</keyword>
<reference evidence="2 3" key="1">
    <citation type="submission" date="2023-12" db="EMBL/GenBank/DDBJ databases">
        <title>Novel species of the genus Arcicella isolated from rivers.</title>
        <authorList>
            <person name="Lu H."/>
        </authorList>
    </citation>
    <scope>NUCLEOTIDE SEQUENCE [LARGE SCALE GENOMIC DNA]</scope>
    <source>
        <strain evidence="2 3">DC25W</strain>
    </source>
</reference>